<gene>
    <name evidence="1" type="ORF">MILVUS5_LOCUS6175</name>
</gene>
<evidence type="ECO:0000313" key="2">
    <source>
        <dbReference type="Proteomes" id="UP001177021"/>
    </source>
</evidence>
<evidence type="ECO:0000313" key="1">
    <source>
        <dbReference type="EMBL" id="CAJ2635506.1"/>
    </source>
</evidence>
<keyword evidence="2" id="KW-1185">Reference proteome</keyword>
<dbReference type="EMBL" id="CASHSV030000002">
    <property type="protein sequence ID" value="CAJ2635506.1"/>
    <property type="molecule type" value="Genomic_DNA"/>
</dbReference>
<proteinExistence type="predicted"/>
<comment type="caution">
    <text evidence="1">The sequence shown here is derived from an EMBL/GenBank/DDBJ whole genome shotgun (WGS) entry which is preliminary data.</text>
</comment>
<organism evidence="1 2">
    <name type="scientific">Trifolium pratense</name>
    <name type="common">Red clover</name>
    <dbReference type="NCBI Taxonomy" id="57577"/>
    <lineage>
        <taxon>Eukaryota</taxon>
        <taxon>Viridiplantae</taxon>
        <taxon>Streptophyta</taxon>
        <taxon>Embryophyta</taxon>
        <taxon>Tracheophyta</taxon>
        <taxon>Spermatophyta</taxon>
        <taxon>Magnoliopsida</taxon>
        <taxon>eudicotyledons</taxon>
        <taxon>Gunneridae</taxon>
        <taxon>Pentapetalae</taxon>
        <taxon>rosids</taxon>
        <taxon>fabids</taxon>
        <taxon>Fabales</taxon>
        <taxon>Fabaceae</taxon>
        <taxon>Papilionoideae</taxon>
        <taxon>50 kb inversion clade</taxon>
        <taxon>NPAAA clade</taxon>
        <taxon>Hologalegina</taxon>
        <taxon>IRL clade</taxon>
        <taxon>Trifolieae</taxon>
        <taxon>Trifolium</taxon>
    </lineage>
</organism>
<reference evidence="1" key="1">
    <citation type="submission" date="2023-10" db="EMBL/GenBank/DDBJ databases">
        <authorList>
            <person name="Rodriguez Cubillos JULIANA M."/>
            <person name="De Vega J."/>
        </authorList>
    </citation>
    <scope>NUCLEOTIDE SEQUENCE</scope>
</reference>
<sequence>MEFSPITVPIPNPSPSPPCDLPKSTTFHFFYDDDDEFGNLFLFVAAVMAFVGVAIHNRFYISECAWRKFRRTVTVELISEKPNPISSKSFPLAVGRMRFFISSKSCRSVFFSALLDSCLQSIKKTKGDFFLCVWGQCS</sequence>
<dbReference type="Proteomes" id="UP001177021">
    <property type="component" value="Unassembled WGS sequence"/>
</dbReference>
<name>A0ACB0IUC1_TRIPR</name>
<protein>
    <submittedName>
        <fullName evidence="1">Uncharacterized protein</fullName>
    </submittedName>
</protein>
<accession>A0ACB0IUC1</accession>